<gene>
    <name evidence="2" type="ORF">CLHUN_43030</name>
</gene>
<accession>A0A1V4SDA8</accession>
<evidence type="ECO:0000313" key="3">
    <source>
        <dbReference type="Proteomes" id="UP000191554"/>
    </source>
</evidence>
<organism evidence="2 3">
    <name type="scientific">Ruminiclostridium hungatei</name>
    <name type="common">Clostridium hungatei</name>
    <dbReference type="NCBI Taxonomy" id="48256"/>
    <lineage>
        <taxon>Bacteria</taxon>
        <taxon>Bacillati</taxon>
        <taxon>Bacillota</taxon>
        <taxon>Clostridia</taxon>
        <taxon>Eubacteriales</taxon>
        <taxon>Oscillospiraceae</taxon>
        <taxon>Ruminiclostridium</taxon>
    </lineage>
</organism>
<reference evidence="2 3" key="1">
    <citation type="submission" date="2017-03" db="EMBL/GenBank/DDBJ databases">
        <title>Genome sequence of Clostridium hungatei DSM 14427.</title>
        <authorList>
            <person name="Poehlein A."/>
            <person name="Daniel R."/>
        </authorList>
    </citation>
    <scope>NUCLEOTIDE SEQUENCE [LARGE SCALE GENOMIC DNA]</scope>
    <source>
        <strain evidence="2 3">DSM 14427</strain>
    </source>
</reference>
<evidence type="ECO:0000259" key="1">
    <source>
        <dbReference type="Pfam" id="PF14751"/>
    </source>
</evidence>
<dbReference type="EMBL" id="MZGX01000071">
    <property type="protein sequence ID" value="OPX41828.1"/>
    <property type="molecule type" value="Genomic_DNA"/>
</dbReference>
<comment type="caution">
    <text evidence="2">The sequence shown here is derived from an EMBL/GenBank/DDBJ whole genome shotgun (WGS) entry which is preliminary data.</text>
</comment>
<dbReference type="InterPro" id="IPR029322">
    <property type="entry name" value="DUF4474"/>
</dbReference>
<evidence type="ECO:0000313" key="2">
    <source>
        <dbReference type="EMBL" id="OPX41828.1"/>
    </source>
</evidence>
<keyword evidence="3" id="KW-1185">Reference proteome</keyword>
<dbReference type="AlphaFoldDB" id="A0A1V4SDA8"/>
<dbReference type="Proteomes" id="UP000191554">
    <property type="component" value="Unassembled WGS sequence"/>
</dbReference>
<protein>
    <recommendedName>
        <fullName evidence="1">DUF4474 domain-containing protein</fullName>
    </recommendedName>
</protein>
<dbReference type="OrthoDB" id="1816079at2"/>
<name>A0A1V4SDA8_RUMHU</name>
<sequence>MFSDSSGHLRQPGYVNGVWCFDPDATEFGKGSATYQSLITLGNLYNGTKDSDKRRQYHELADNIRSQARFPKFKFSLIYRPTFVADNTQGIYYSPQNSLVKMFGYNDLYDIVFGVASDMNTIKMEFDNFRIQFWKSGDYKNMGLGGEMGIYTSSGLGYFGHYNGADLLNYMPVSFTLYANDSKYPVFTRYDSVHWWVNGFLPGYGGVSASDIRMIGSITLKNKQMVNSFTKQLPSSVNYTVNGLRVDYDWQ</sequence>
<proteinExistence type="predicted"/>
<feature type="domain" description="DUF4474" evidence="1">
    <location>
        <begin position="83"/>
        <end position="235"/>
    </location>
</feature>
<dbReference type="Pfam" id="PF14751">
    <property type="entry name" value="DUF4474"/>
    <property type="match status" value="1"/>
</dbReference>